<gene>
    <name evidence="3" type="ORF">HA052_04795</name>
</gene>
<evidence type="ECO:0000259" key="2">
    <source>
        <dbReference type="Pfam" id="PF12684"/>
    </source>
</evidence>
<dbReference type="RefSeq" id="WP_166451018.1">
    <property type="nucleotide sequence ID" value="NZ_JAAOMA010000004.1"/>
</dbReference>
<evidence type="ECO:0000256" key="1">
    <source>
        <dbReference type="SAM" id="MobiDB-lite"/>
    </source>
</evidence>
<protein>
    <recommendedName>
        <fullName evidence="2">Putative exodeoxyribonuclease 8 PDDEXK-like domain-containing protein</fullName>
    </recommendedName>
</protein>
<organism evidence="3 4">
    <name type="scientific">Chromobacterium fluminis</name>
    <dbReference type="NCBI Taxonomy" id="3044269"/>
    <lineage>
        <taxon>Bacteria</taxon>
        <taxon>Pseudomonadati</taxon>
        <taxon>Pseudomonadota</taxon>
        <taxon>Betaproteobacteria</taxon>
        <taxon>Neisseriales</taxon>
        <taxon>Chromobacteriaceae</taxon>
        <taxon>Chromobacterium</taxon>
    </lineage>
</organism>
<dbReference type="InterPro" id="IPR024432">
    <property type="entry name" value="Put_RecE_PDDEXK-like_dom"/>
</dbReference>
<reference evidence="3 4" key="1">
    <citation type="submission" date="2020-03" db="EMBL/GenBank/DDBJ databases">
        <title>Draft genome sequence of environmentally isolated cultures.</title>
        <authorList>
            <person name="Wilson H.S."/>
            <person name="De Leon M.E."/>
        </authorList>
    </citation>
    <scope>NUCLEOTIDE SEQUENCE [LARGE SCALE GENOMIC DNA]</scope>
    <source>
        <strain evidence="3 4">HSC-31F16</strain>
    </source>
</reference>
<dbReference type="EMBL" id="JAAOMA010000004">
    <property type="protein sequence ID" value="NHR04508.1"/>
    <property type="molecule type" value="Genomic_DNA"/>
</dbReference>
<feature type="region of interest" description="Disordered" evidence="1">
    <location>
        <begin position="1"/>
        <end position="21"/>
    </location>
</feature>
<sequence>MGVMNEARSLKLSVPSGQPGLRLSTSAESRLILSGSRFQAQEVLRLDDLTVPIGIPKVSAAPEKVVISRSGLTPAQLAETKEISDIEYHADKRTATSTKLKTILRSGAHLKDMLESPRKETDAMRLGTALHSAVLEPDRFKVLYAVYRGKGDRGTKEYKDFVASHPHMRILTASDYGKVIKMRDAVLSFKDPTRPAFDLGCVISMSEREKTLEWVDAETGVPCKIRLDILNRAFIGDIKKCQDARRVPFGYHCFDMDYDVQAAMYRDGVEKVLGLKLPFNFIAVEEKCANAVCIYTAPQAMLEEGHRRYRQAIHRYAECLATDKWPGYESPIDEGFWPTHRRRNQ</sequence>
<keyword evidence="4" id="KW-1185">Reference proteome</keyword>
<dbReference type="Gene3D" id="3.90.320.10">
    <property type="match status" value="1"/>
</dbReference>
<comment type="caution">
    <text evidence="3">The sequence shown here is derived from an EMBL/GenBank/DDBJ whole genome shotgun (WGS) entry which is preliminary data.</text>
</comment>
<evidence type="ECO:0000313" key="4">
    <source>
        <dbReference type="Proteomes" id="UP001515641"/>
    </source>
</evidence>
<dbReference type="Proteomes" id="UP001515641">
    <property type="component" value="Unassembled WGS sequence"/>
</dbReference>
<dbReference type="InterPro" id="IPR011604">
    <property type="entry name" value="PDDEXK-like_dom_sf"/>
</dbReference>
<dbReference type="Pfam" id="PF12684">
    <property type="entry name" value="DUF3799"/>
    <property type="match status" value="1"/>
</dbReference>
<accession>A0ABX0L0P9</accession>
<proteinExistence type="predicted"/>
<feature type="domain" description="Putative exodeoxyribonuclease 8 PDDEXK-like" evidence="2">
    <location>
        <begin position="97"/>
        <end position="328"/>
    </location>
</feature>
<evidence type="ECO:0000313" key="3">
    <source>
        <dbReference type="EMBL" id="NHR04508.1"/>
    </source>
</evidence>
<name>A0ABX0L0P9_9NEIS</name>